<protein>
    <submittedName>
        <fullName evidence="1">Uncharacterized protein</fullName>
    </submittedName>
</protein>
<dbReference type="EMBL" id="BARW01031834">
    <property type="protein sequence ID" value="GAJ06730.1"/>
    <property type="molecule type" value="Genomic_DNA"/>
</dbReference>
<comment type="caution">
    <text evidence="1">The sequence shown here is derived from an EMBL/GenBank/DDBJ whole genome shotgun (WGS) entry which is preliminary data.</text>
</comment>
<dbReference type="AlphaFoldDB" id="X1VHC8"/>
<accession>X1VHC8</accession>
<reference evidence="1" key="1">
    <citation type="journal article" date="2014" name="Front. Microbiol.">
        <title>High frequency of phylogenetically diverse reductive dehalogenase-homologous genes in deep subseafloor sedimentary metagenomes.</title>
        <authorList>
            <person name="Kawai M."/>
            <person name="Futagami T."/>
            <person name="Toyoda A."/>
            <person name="Takaki Y."/>
            <person name="Nishi S."/>
            <person name="Hori S."/>
            <person name="Arai W."/>
            <person name="Tsubouchi T."/>
            <person name="Morono Y."/>
            <person name="Uchiyama I."/>
            <person name="Ito T."/>
            <person name="Fujiyama A."/>
            <person name="Inagaki F."/>
            <person name="Takami H."/>
        </authorList>
    </citation>
    <scope>NUCLEOTIDE SEQUENCE</scope>
    <source>
        <strain evidence="1">Expedition CK06-06</strain>
    </source>
</reference>
<name>X1VHC8_9ZZZZ</name>
<organism evidence="1">
    <name type="scientific">marine sediment metagenome</name>
    <dbReference type="NCBI Taxonomy" id="412755"/>
    <lineage>
        <taxon>unclassified sequences</taxon>
        <taxon>metagenomes</taxon>
        <taxon>ecological metagenomes</taxon>
    </lineage>
</organism>
<feature type="non-terminal residue" evidence="1">
    <location>
        <position position="1"/>
    </location>
</feature>
<proteinExistence type="predicted"/>
<sequence>PHGKTANACWDLVSLDRREGNAELTLSMDLDPNHGSVEKKISLSAGEPLIYQNHIVHDYNGKSPLGYHPILQFPDRPGAGIIDISQPVTGFTAPVPVENPANRGYSLLQPNTEITGRSKVPCIDGTYIDLTRYPVPKGYEDIVIFINDASKTFTYTAASFPEEGYLYFQLKDPKVLSETMFWLSNGGRHYAPWNGRVNSVLGMEEITAFFHYGMKASVEVNFFQEKGFKSCLQMDGNNSTEIK</sequence>
<evidence type="ECO:0000313" key="1">
    <source>
        <dbReference type="EMBL" id="GAJ06730.1"/>
    </source>
</evidence>
<feature type="non-terminal residue" evidence="1">
    <location>
        <position position="243"/>
    </location>
</feature>
<gene>
    <name evidence="1" type="ORF">S12H4_50538</name>
</gene>